<dbReference type="InParanoid" id="A0A5F9CAN2"/>
<feature type="compositionally biased region" description="Polar residues" evidence="20">
    <location>
        <begin position="73"/>
        <end position="84"/>
    </location>
</feature>
<reference evidence="21" key="3">
    <citation type="submission" date="2025-09" db="UniProtKB">
        <authorList>
            <consortium name="Ensembl"/>
        </authorList>
    </citation>
    <scope>IDENTIFICATION</scope>
    <source>
        <strain evidence="21">Thorbecke</strain>
    </source>
</reference>
<evidence type="ECO:0000256" key="1">
    <source>
        <dbReference type="ARBA" id="ARBA00004123"/>
    </source>
</evidence>
<dbReference type="Ensembl" id="ENSOCUT00000048302.1">
    <property type="protein sequence ID" value="ENSOCUP00000030827.1"/>
    <property type="gene ID" value="ENSOCUG00000022537.2"/>
</dbReference>
<comment type="subunit">
    <text evidence="18">Interacts with HIPK2.</text>
</comment>
<evidence type="ECO:0000256" key="11">
    <source>
        <dbReference type="ARBA" id="ARBA00022843"/>
    </source>
</evidence>
<comment type="subcellular location">
    <subcellularLocation>
        <location evidence="2">Chromosome</location>
    </subcellularLocation>
    <subcellularLocation>
        <location evidence="1">Nucleus</location>
    </subcellularLocation>
</comment>
<dbReference type="PRINTS" id="PR00929">
    <property type="entry name" value="ATHOOK"/>
</dbReference>
<keyword evidence="6" id="KW-0488">Methylation</keyword>
<sequence>MRPGCARFPRLQGRPAPLPLALWPRLPPVCPQRPGAGTCRRRLGLEQGPTGSSPAASIPAVALAPALQRGKMSESSSKASQPLASKQEKDGTEKRGRGRPRKQPPKEPSEVPTPKRPRGRPKGSKNKGAAKTRVRTGETGRMHRSPPLWGTGAGDAGVGSVLPRTMGKSSQKSLWISRSGEGQVGERGAECCPCPKGQGHAHARGGPFPVQKPCFVFYFF</sequence>
<reference evidence="21" key="2">
    <citation type="submission" date="2025-08" db="UniProtKB">
        <authorList>
            <consortium name="Ensembl"/>
        </authorList>
    </citation>
    <scope>IDENTIFICATION</scope>
    <source>
        <strain evidence="21">Thorbecke</strain>
    </source>
</reference>
<evidence type="ECO:0000313" key="21">
    <source>
        <dbReference type="Ensembl" id="ENSOCUP00000030827.1"/>
    </source>
</evidence>
<dbReference type="InterPro" id="IPR017956">
    <property type="entry name" value="AT_hook_DNA-bd_motif"/>
</dbReference>
<keyword evidence="5" id="KW-0158">Chromosome</keyword>
<keyword evidence="14" id="KW-0238">DNA-binding</keyword>
<dbReference type="PANTHER" id="PTHR23341:SF1">
    <property type="entry name" value="HIGH MOBILITY GROUP PROTEIN HMG-I_HMG-Y"/>
    <property type="match status" value="1"/>
</dbReference>
<keyword evidence="11" id="KW-0832">Ubl conjugation</keyword>
<evidence type="ECO:0000256" key="13">
    <source>
        <dbReference type="ARBA" id="ARBA00023015"/>
    </source>
</evidence>
<dbReference type="PANTHER" id="PTHR23341">
    <property type="entry name" value="HIGH MOBILITY GROUP PROTEINS HMG-A AND C"/>
    <property type="match status" value="1"/>
</dbReference>
<evidence type="ECO:0000256" key="4">
    <source>
        <dbReference type="ARBA" id="ARBA00016747"/>
    </source>
</evidence>
<dbReference type="PROSITE" id="PS00354">
    <property type="entry name" value="HMGI_Y"/>
    <property type="match status" value="1"/>
</dbReference>
<evidence type="ECO:0000256" key="6">
    <source>
        <dbReference type="ARBA" id="ARBA00022481"/>
    </source>
</evidence>
<keyword evidence="16" id="KW-0539">Nucleus</keyword>
<dbReference type="SMART" id="SM00384">
    <property type="entry name" value="AT_hook"/>
    <property type="match status" value="2"/>
</dbReference>
<keyword evidence="22" id="KW-1185">Reference proteome</keyword>
<keyword evidence="12" id="KW-0007">Acetylation</keyword>
<evidence type="ECO:0000256" key="17">
    <source>
        <dbReference type="ARBA" id="ARBA00025155"/>
    </source>
</evidence>
<dbReference type="GO" id="GO:0005634">
    <property type="term" value="C:nucleus"/>
    <property type="evidence" value="ECO:0007669"/>
    <property type="project" value="UniProtKB-SubCell"/>
</dbReference>
<feature type="compositionally biased region" description="Basic residues" evidence="20">
    <location>
        <begin position="115"/>
        <end position="134"/>
    </location>
</feature>
<feature type="compositionally biased region" description="Low complexity" evidence="20">
    <location>
        <begin position="52"/>
        <end position="66"/>
    </location>
</feature>
<dbReference type="GO" id="GO:0003712">
    <property type="term" value="F:transcription coregulator activity"/>
    <property type="evidence" value="ECO:0007669"/>
    <property type="project" value="TreeGrafter"/>
</dbReference>
<evidence type="ECO:0000256" key="19">
    <source>
        <dbReference type="ARBA" id="ARBA00031514"/>
    </source>
</evidence>
<evidence type="ECO:0000256" key="10">
    <source>
        <dbReference type="ARBA" id="ARBA00022765"/>
    </source>
</evidence>
<evidence type="ECO:0000256" key="9">
    <source>
        <dbReference type="ARBA" id="ARBA00022737"/>
    </source>
</evidence>
<keyword evidence="10" id="KW-0013">ADP-ribosylation</keyword>
<proteinExistence type="inferred from homology"/>
<comment type="function">
    <text evidence="17">HMG-I/Y bind preferentially to the minor groove of A+T rich regions in double-stranded DNA. It is suggested that these proteins could function in nucleosome phasing and in the 3'-end processing of mRNA transcripts. They are also involved in the transcription regulation of genes containing, or in close proximity to A+T-rich regions.</text>
</comment>
<protein>
    <recommendedName>
        <fullName evidence="4">High mobility group protein HMG-I/HMG-Y</fullName>
    </recommendedName>
    <alternativeName>
        <fullName evidence="19">High mobility group AT-hook protein 1</fullName>
    </alternativeName>
</protein>
<dbReference type="Bgee" id="ENSOCUG00000022537">
    <property type="expression patterns" value="Expressed in autopod skin and 17 other cell types or tissues"/>
</dbReference>
<dbReference type="GO" id="GO:0006355">
    <property type="term" value="P:regulation of DNA-templated transcription"/>
    <property type="evidence" value="ECO:0007669"/>
    <property type="project" value="InterPro"/>
</dbReference>
<name>A0A5F9CAN2_RABIT</name>
<evidence type="ECO:0000313" key="22">
    <source>
        <dbReference type="Proteomes" id="UP000001811"/>
    </source>
</evidence>
<feature type="compositionally biased region" description="Basic and acidic residues" evidence="20">
    <location>
        <begin position="86"/>
        <end position="95"/>
    </location>
</feature>
<dbReference type="EMBL" id="AAGW02017776">
    <property type="status" value="NOT_ANNOTATED_CDS"/>
    <property type="molecule type" value="Genomic_DNA"/>
</dbReference>
<dbReference type="InterPro" id="IPR000116">
    <property type="entry name" value="HMGA"/>
</dbReference>
<dbReference type="GeneTree" id="ENSGT00730000111329"/>
<evidence type="ECO:0000256" key="20">
    <source>
        <dbReference type="SAM" id="MobiDB-lite"/>
    </source>
</evidence>
<dbReference type="GO" id="GO:0003677">
    <property type="term" value="F:DNA binding"/>
    <property type="evidence" value="ECO:0007669"/>
    <property type="project" value="UniProtKB-KW"/>
</dbReference>
<dbReference type="STRING" id="9986.ENSOCUP00000030827"/>
<keyword evidence="8" id="KW-0597">Phosphoprotein</keyword>
<evidence type="ECO:0000256" key="15">
    <source>
        <dbReference type="ARBA" id="ARBA00023163"/>
    </source>
</evidence>
<evidence type="ECO:0000256" key="3">
    <source>
        <dbReference type="ARBA" id="ARBA00010812"/>
    </source>
</evidence>
<dbReference type="Proteomes" id="UP000001811">
    <property type="component" value="Chromosome 12"/>
</dbReference>
<evidence type="ECO:0000256" key="7">
    <source>
        <dbReference type="ARBA" id="ARBA00022499"/>
    </source>
</evidence>
<dbReference type="PRINTS" id="PR00930">
    <property type="entry name" value="HIGHMOBLTYIY"/>
</dbReference>
<keyword evidence="7" id="KW-1017">Isopeptide bond</keyword>
<dbReference type="AlphaFoldDB" id="A0A5F9CAN2"/>
<evidence type="ECO:0000256" key="14">
    <source>
        <dbReference type="ARBA" id="ARBA00023125"/>
    </source>
</evidence>
<organism evidence="21 22">
    <name type="scientific">Oryctolagus cuniculus</name>
    <name type="common">Rabbit</name>
    <dbReference type="NCBI Taxonomy" id="9986"/>
    <lineage>
        <taxon>Eukaryota</taxon>
        <taxon>Metazoa</taxon>
        <taxon>Chordata</taxon>
        <taxon>Craniata</taxon>
        <taxon>Vertebrata</taxon>
        <taxon>Euteleostomi</taxon>
        <taxon>Mammalia</taxon>
        <taxon>Eutheria</taxon>
        <taxon>Euarchontoglires</taxon>
        <taxon>Glires</taxon>
        <taxon>Lagomorpha</taxon>
        <taxon>Leporidae</taxon>
        <taxon>Oryctolagus</taxon>
    </lineage>
</organism>
<dbReference type="GO" id="GO:0010557">
    <property type="term" value="P:positive regulation of macromolecule biosynthetic process"/>
    <property type="evidence" value="ECO:0007669"/>
    <property type="project" value="UniProtKB-ARBA"/>
</dbReference>
<dbReference type="InterPro" id="IPR000637">
    <property type="entry name" value="HMGI/Y_DNA-bd_CS"/>
</dbReference>
<evidence type="ECO:0000256" key="8">
    <source>
        <dbReference type="ARBA" id="ARBA00022553"/>
    </source>
</evidence>
<evidence type="ECO:0000256" key="5">
    <source>
        <dbReference type="ARBA" id="ARBA00022454"/>
    </source>
</evidence>
<feature type="region of interest" description="Disordered" evidence="20">
    <location>
        <begin position="1"/>
        <end position="188"/>
    </location>
</feature>
<feature type="compositionally biased region" description="Polar residues" evidence="20">
    <location>
        <begin position="167"/>
        <end position="176"/>
    </location>
</feature>
<keyword evidence="13" id="KW-0805">Transcription regulation</keyword>
<accession>A0A5F9CAN2</accession>
<evidence type="ECO:0000256" key="2">
    <source>
        <dbReference type="ARBA" id="ARBA00004286"/>
    </source>
</evidence>
<keyword evidence="9" id="KW-0677">Repeat</keyword>
<keyword evidence="15" id="KW-0804">Transcription</keyword>
<evidence type="ECO:0000256" key="12">
    <source>
        <dbReference type="ARBA" id="ARBA00022990"/>
    </source>
</evidence>
<dbReference type="GO" id="GO:0000785">
    <property type="term" value="C:chromatin"/>
    <property type="evidence" value="ECO:0007669"/>
    <property type="project" value="InterPro"/>
</dbReference>
<evidence type="ECO:0000256" key="18">
    <source>
        <dbReference type="ARBA" id="ARBA00025848"/>
    </source>
</evidence>
<evidence type="ECO:0000256" key="16">
    <source>
        <dbReference type="ARBA" id="ARBA00023242"/>
    </source>
</evidence>
<comment type="similarity">
    <text evidence="3">Belongs to the HMGA family.</text>
</comment>
<reference evidence="21 22" key="1">
    <citation type="journal article" date="2011" name="Nature">
        <title>A high-resolution map of human evolutionary constraint using 29 mammals.</title>
        <authorList>
            <person name="Lindblad-Toh K."/>
            <person name="Garber M."/>
            <person name="Zuk O."/>
            <person name="Lin M.F."/>
            <person name="Parker B.J."/>
            <person name="Washietl S."/>
            <person name="Kheradpour P."/>
            <person name="Ernst J."/>
            <person name="Jordan G."/>
            <person name="Mauceli E."/>
            <person name="Ward L.D."/>
            <person name="Lowe C.B."/>
            <person name="Holloway A.K."/>
            <person name="Clamp M."/>
            <person name="Gnerre S."/>
            <person name="Alfoldi J."/>
            <person name="Beal K."/>
            <person name="Chang J."/>
            <person name="Clawson H."/>
            <person name="Cuff J."/>
            <person name="Di Palma F."/>
            <person name="Fitzgerald S."/>
            <person name="Flicek P."/>
            <person name="Guttman M."/>
            <person name="Hubisz M.J."/>
            <person name="Jaffe D.B."/>
            <person name="Jungreis I."/>
            <person name="Kent W.J."/>
            <person name="Kostka D."/>
            <person name="Lara M."/>
            <person name="Martins A.L."/>
            <person name="Massingham T."/>
            <person name="Moltke I."/>
            <person name="Raney B.J."/>
            <person name="Rasmussen M.D."/>
            <person name="Robinson J."/>
            <person name="Stark A."/>
            <person name="Vilella A.J."/>
            <person name="Wen J."/>
            <person name="Xie X."/>
            <person name="Zody M.C."/>
            <person name="Baldwin J."/>
            <person name="Bloom T."/>
            <person name="Chin C.W."/>
            <person name="Heiman D."/>
            <person name="Nicol R."/>
            <person name="Nusbaum C."/>
            <person name="Young S."/>
            <person name="Wilkinson J."/>
            <person name="Worley K.C."/>
            <person name="Kovar C.L."/>
            <person name="Muzny D.M."/>
            <person name="Gibbs R.A."/>
            <person name="Cree A."/>
            <person name="Dihn H.H."/>
            <person name="Fowler G."/>
            <person name="Jhangiani S."/>
            <person name="Joshi V."/>
            <person name="Lee S."/>
            <person name="Lewis L.R."/>
            <person name="Nazareth L.V."/>
            <person name="Okwuonu G."/>
            <person name="Santibanez J."/>
            <person name="Warren W.C."/>
            <person name="Mardis E.R."/>
            <person name="Weinstock G.M."/>
            <person name="Wilson R.K."/>
            <person name="Delehaunty K."/>
            <person name="Dooling D."/>
            <person name="Fronik C."/>
            <person name="Fulton L."/>
            <person name="Fulton B."/>
            <person name="Graves T."/>
            <person name="Minx P."/>
            <person name="Sodergren E."/>
            <person name="Birney E."/>
            <person name="Margulies E.H."/>
            <person name="Herrero J."/>
            <person name="Green E.D."/>
            <person name="Haussler D."/>
            <person name="Siepel A."/>
            <person name="Goldman N."/>
            <person name="Pollard K.S."/>
            <person name="Pedersen J.S."/>
            <person name="Lander E.S."/>
            <person name="Kellis M."/>
        </authorList>
    </citation>
    <scope>NUCLEOTIDE SEQUENCE [LARGE SCALE GENOMIC DNA]</scope>
    <source>
        <strain evidence="21 22">Thorbecke inbred</strain>
    </source>
</reference>